<reference evidence="2" key="1">
    <citation type="submission" date="2022-06" db="EMBL/GenBank/DDBJ databases">
        <title>Sphingomicrobium sedimins sp. nov., a marine bacterium isolated from tidal flat.</title>
        <authorList>
            <person name="Kim C.-H."/>
            <person name="Yoo Y."/>
            <person name="Kim J.-J."/>
        </authorList>
    </citation>
    <scope>NUCLEOTIDE SEQUENCE</scope>
    <source>
        <strain evidence="2">GRR-S6-50</strain>
    </source>
</reference>
<accession>A0A9X2EGS7</accession>
<evidence type="ECO:0000313" key="2">
    <source>
        <dbReference type="EMBL" id="MCM8557743.1"/>
    </source>
</evidence>
<gene>
    <name evidence="2" type="ORF">NDO55_07915</name>
</gene>
<comment type="caution">
    <text evidence="2">The sequence shown here is derived from an EMBL/GenBank/DDBJ whole genome shotgun (WGS) entry which is preliminary data.</text>
</comment>
<dbReference type="Proteomes" id="UP001155128">
    <property type="component" value="Unassembled WGS sequence"/>
</dbReference>
<sequence length="190" mass="19344">MKQIMPLVPLLLLSACARTEPVSDAELEDVETTAPVGQPDLEVDDDGPEALPTSAMSWMVEGDSAVYGASASEPAFAINCQDGGNGIDVVRYGAEGSGTAGSLSIVGNGSTATVPVVASEAGEEGEFNWSASLERGELATNLVTAFGSDDPVNINATGVEPLILSATPDLRGLLDRCAGSSEQEEADDAA</sequence>
<dbReference type="AlphaFoldDB" id="A0A9X2EGS7"/>
<dbReference type="PROSITE" id="PS51257">
    <property type="entry name" value="PROKAR_LIPOPROTEIN"/>
    <property type="match status" value="1"/>
</dbReference>
<name>A0A9X2EGS7_9SPHN</name>
<dbReference type="EMBL" id="JAMSHT010000001">
    <property type="protein sequence ID" value="MCM8557743.1"/>
    <property type="molecule type" value="Genomic_DNA"/>
</dbReference>
<feature type="region of interest" description="Disordered" evidence="1">
    <location>
        <begin position="22"/>
        <end position="49"/>
    </location>
</feature>
<organism evidence="2 3">
    <name type="scientific">Sphingomicrobium sediminis</name>
    <dbReference type="NCBI Taxonomy" id="2950949"/>
    <lineage>
        <taxon>Bacteria</taxon>
        <taxon>Pseudomonadati</taxon>
        <taxon>Pseudomonadota</taxon>
        <taxon>Alphaproteobacteria</taxon>
        <taxon>Sphingomonadales</taxon>
        <taxon>Sphingomonadaceae</taxon>
        <taxon>Sphingomicrobium</taxon>
    </lineage>
</organism>
<evidence type="ECO:0000313" key="3">
    <source>
        <dbReference type="Proteomes" id="UP001155128"/>
    </source>
</evidence>
<dbReference type="RefSeq" id="WP_252114073.1">
    <property type="nucleotide sequence ID" value="NZ_JAMSHT010000001.1"/>
</dbReference>
<evidence type="ECO:0000256" key="1">
    <source>
        <dbReference type="SAM" id="MobiDB-lite"/>
    </source>
</evidence>
<proteinExistence type="predicted"/>
<keyword evidence="3" id="KW-1185">Reference proteome</keyword>
<protein>
    <submittedName>
        <fullName evidence="2">Uncharacterized protein</fullName>
    </submittedName>
</protein>